<evidence type="ECO:0000313" key="3">
    <source>
        <dbReference type="EMBL" id="MBB3209068.1"/>
    </source>
</evidence>
<accession>A0A7W5E3V5</accession>
<protein>
    <submittedName>
        <fullName evidence="3">Uncharacterized protein</fullName>
    </submittedName>
</protein>
<name>A0A7W5E3V5_9BACT</name>
<dbReference type="Proteomes" id="UP000536179">
    <property type="component" value="Unassembled WGS sequence"/>
</dbReference>
<reference evidence="3 4" key="1">
    <citation type="submission" date="2020-08" db="EMBL/GenBank/DDBJ databases">
        <title>Genomic Encyclopedia of Type Strains, Phase III (KMG-III): the genomes of soil and plant-associated and newly described type strains.</title>
        <authorList>
            <person name="Whitman W."/>
        </authorList>
    </citation>
    <scope>NUCLEOTIDE SEQUENCE [LARGE SCALE GENOMIC DNA]</scope>
    <source>
        <strain evidence="3 4">CECT 8075</strain>
    </source>
</reference>
<organism evidence="3 4">
    <name type="scientific">Aporhodopirellula rubra</name>
    <dbReference type="NCBI Taxonomy" id="980271"/>
    <lineage>
        <taxon>Bacteria</taxon>
        <taxon>Pseudomonadati</taxon>
        <taxon>Planctomycetota</taxon>
        <taxon>Planctomycetia</taxon>
        <taxon>Pirellulales</taxon>
        <taxon>Pirellulaceae</taxon>
        <taxon>Aporhodopirellula</taxon>
    </lineage>
</organism>
<sequence length="431" mass="48311">MLELTKTDNADVIKFKVWDPRFPDRPGTMGGIAQNQIASEYSIALSEINLPVVKDYLQRSIRYVKRTLSSTIEPKGTFGVGPKEDQAEKRRTTPEFRDRVTNADSPTATPSNIDAAYMAAGELAATMLQISLFQYRQITMLVTYPETGNAEQNQELKVRAIAQFRKELDDSSDSLRELQRTLERQRSEFLPAFAPLSGLLEFARKDLSELPPVALLGTSNVDVRAPMNRLAFSMAHWAKQMQHCLRFGDACNPHHAENVRCIQHAKSCPYDEEKHARLQQRIADEKSRVMQAYVPFLHFKGMTQSATEPNLGKASYTAEYVTLPPKLATDETTSEVVNPAGDKGIPNAPPAFDGSADWIMSGDFARLLNMTSKQVSEVRKAAKHNATDSHGRWGVDAIGTFRRNVQSRLAAYYVPELTPLYKNRYSHAKKA</sequence>
<gene>
    <name evidence="3" type="ORF">FHS27_004904</name>
</gene>
<dbReference type="EMBL" id="JACHXU010000020">
    <property type="protein sequence ID" value="MBB3209068.1"/>
    <property type="molecule type" value="Genomic_DNA"/>
</dbReference>
<keyword evidence="1" id="KW-0175">Coiled coil</keyword>
<keyword evidence="4" id="KW-1185">Reference proteome</keyword>
<evidence type="ECO:0000256" key="2">
    <source>
        <dbReference type="SAM" id="MobiDB-lite"/>
    </source>
</evidence>
<feature type="coiled-coil region" evidence="1">
    <location>
        <begin position="161"/>
        <end position="188"/>
    </location>
</feature>
<dbReference type="AlphaFoldDB" id="A0A7W5E3V5"/>
<comment type="caution">
    <text evidence="3">The sequence shown here is derived from an EMBL/GenBank/DDBJ whole genome shotgun (WGS) entry which is preliminary data.</text>
</comment>
<evidence type="ECO:0000313" key="4">
    <source>
        <dbReference type="Proteomes" id="UP000536179"/>
    </source>
</evidence>
<proteinExistence type="predicted"/>
<evidence type="ECO:0000256" key="1">
    <source>
        <dbReference type="SAM" id="Coils"/>
    </source>
</evidence>
<feature type="compositionally biased region" description="Basic and acidic residues" evidence="2">
    <location>
        <begin position="82"/>
        <end position="94"/>
    </location>
</feature>
<feature type="region of interest" description="Disordered" evidence="2">
    <location>
        <begin position="74"/>
        <end position="94"/>
    </location>
</feature>